<evidence type="ECO:0000256" key="4">
    <source>
        <dbReference type="ARBA" id="ARBA00023136"/>
    </source>
</evidence>
<reference evidence="6 7" key="1">
    <citation type="journal article" date="2021" name="Elife">
        <title>Chloroplast acquisition without the gene transfer in kleptoplastic sea slugs, Plakobranchus ocellatus.</title>
        <authorList>
            <person name="Maeda T."/>
            <person name="Takahashi S."/>
            <person name="Yoshida T."/>
            <person name="Shimamura S."/>
            <person name="Takaki Y."/>
            <person name="Nagai Y."/>
            <person name="Toyoda A."/>
            <person name="Suzuki Y."/>
            <person name="Arimoto A."/>
            <person name="Ishii H."/>
            <person name="Satoh N."/>
            <person name="Nishiyama T."/>
            <person name="Hasebe M."/>
            <person name="Maruyama T."/>
            <person name="Minagawa J."/>
            <person name="Obokata J."/>
            <person name="Shigenobu S."/>
        </authorList>
    </citation>
    <scope>NUCLEOTIDE SEQUENCE [LARGE SCALE GENOMIC DNA]</scope>
</reference>
<feature type="transmembrane region" description="Helical" evidence="5">
    <location>
        <begin position="127"/>
        <end position="149"/>
    </location>
</feature>
<proteinExistence type="predicted"/>
<evidence type="ECO:0000256" key="3">
    <source>
        <dbReference type="ARBA" id="ARBA00022989"/>
    </source>
</evidence>
<evidence type="ECO:0000256" key="2">
    <source>
        <dbReference type="ARBA" id="ARBA00022692"/>
    </source>
</evidence>
<name>A0AAV4ESQ3_9GAST</name>
<evidence type="ECO:0000256" key="5">
    <source>
        <dbReference type="SAM" id="Phobius"/>
    </source>
</evidence>
<feature type="transmembrane region" description="Helical" evidence="5">
    <location>
        <begin position="98"/>
        <end position="120"/>
    </location>
</feature>
<dbReference type="InterPro" id="IPR018499">
    <property type="entry name" value="Tetraspanin/Peripherin"/>
</dbReference>
<dbReference type="AlphaFoldDB" id="A0AAV4ESQ3"/>
<keyword evidence="3 5" id="KW-1133">Transmembrane helix</keyword>
<evidence type="ECO:0000313" key="7">
    <source>
        <dbReference type="Proteomes" id="UP000762676"/>
    </source>
</evidence>
<feature type="transmembrane region" description="Helical" evidence="5">
    <location>
        <begin position="12"/>
        <end position="36"/>
    </location>
</feature>
<keyword evidence="2 5" id="KW-0812">Transmembrane</keyword>
<dbReference type="Pfam" id="PF00335">
    <property type="entry name" value="Tetraspanin"/>
    <property type="match status" value="1"/>
</dbReference>
<dbReference type="EMBL" id="BMAT01000308">
    <property type="protein sequence ID" value="GFR63729.1"/>
    <property type="molecule type" value="Genomic_DNA"/>
</dbReference>
<dbReference type="Proteomes" id="UP000762676">
    <property type="component" value="Unassembled WGS sequence"/>
</dbReference>
<keyword evidence="7" id="KW-1185">Reference proteome</keyword>
<comment type="subcellular location">
    <subcellularLocation>
        <location evidence="1">Membrane</location>
        <topology evidence="1">Multi-pass membrane protein</topology>
    </subcellularLocation>
</comment>
<dbReference type="GO" id="GO:0016020">
    <property type="term" value="C:membrane"/>
    <property type="evidence" value="ECO:0007669"/>
    <property type="project" value="UniProtKB-SubCell"/>
</dbReference>
<evidence type="ECO:0000256" key="1">
    <source>
        <dbReference type="ARBA" id="ARBA00004141"/>
    </source>
</evidence>
<comment type="caution">
    <text evidence="6">The sequence shown here is derived from an EMBL/GenBank/DDBJ whole genome shotgun (WGS) entry which is preliminary data.</text>
</comment>
<protein>
    <submittedName>
        <fullName evidence="6">Tetraspanin</fullName>
    </submittedName>
</protein>
<sequence>MDIWIWYRGIIGSTMLVLLAFGGFFIGFGITLAFQIGHVLEGQSKDRNNDIRLTTNLSIETLPGKVLLNETRNLNKPPIPFKVPAEHITGKPFSWPMFTAYILIGVGIVAIILSILGAYAAYRKKTLFIILFTIPMTIFVLVQFSFLHFHISTNSLILQDARGSVMASLLDHYEVGADARNQVTFSLNAAMLAYNCCGVAGPADFLFKEYTYAWAYTETSFETRAVGNGAKKGRMSGGKESATFYKAVKFPPACCKAEIRDKGFDELLKCAASGDEKLINNKGCFPAIFEHFLREHGEAALDAFLYIIGFEVLQIILVTTLVHIPKQYETEAIKLAIEYAEMIQKQTQALMVQATEENETLLQAMDEIDSRRSHENDQIACDRDSLNELSRRYVFVPFAKVPSAAGSNSSTSITDRRDRPRRRRILSTEIW</sequence>
<evidence type="ECO:0000313" key="6">
    <source>
        <dbReference type="EMBL" id="GFR63729.1"/>
    </source>
</evidence>
<accession>A0AAV4ESQ3</accession>
<gene>
    <name evidence="6" type="ORF">ElyMa_000162800</name>
</gene>
<organism evidence="6 7">
    <name type="scientific">Elysia marginata</name>
    <dbReference type="NCBI Taxonomy" id="1093978"/>
    <lineage>
        <taxon>Eukaryota</taxon>
        <taxon>Metazoa</taxon>
        <taxon>Spiralia</taxon>
        <taxon>Lophotrochozoa</taxon>
        <taxon>Mollusca</taxon>
        <taxon>Gastropoda</taxon>
        <taxon>Heterobranchia</taxon>
        <taxon>Euthyneura</taxon>
        <taxon>Panpulmonata</taxon>
        <taxon>Sacoglossa</taxon>
        <taxon>Placobranchoidea</taxon>
        <taxon>Plakobranchidae</taxon>
        <taxon>Elysia</taxon>
    </lineage>
</organism>
<keyword evidence="4 5" id="KW-0472">Membrane</keyword>